<feature type="signal peptide" evidence="3">
    <location>
        <begin position="1"/>
        <end position="26"/>
    </location>
</feature>
<comment type="caution">
    <text evidence="5">The sequence shown here is derived from an EMBL/GenBank/DDBJ whole genome shotgun (WGS) entry which is preliminary data.</text>
</comment>
<reference evidence="5 6" key="1">
    <citation type="submission" date="2019-04" db="EMBL/GenBank/DDBJ databases">
        <title>Chromosome genome assembly for Takifugu flavidus.</title>
        <authorList>
            <person name="Xiao S."/>
        </authorList>
    </citation>
    <scope>NUCLEOTIDE SEQUENCE [LARGE SCALE GENOMIC DNA]</scope>
    <source>
        <strain evidence="5">HTHZ2018</strain>
        <tissue evidence="5">Muscle</tissue>
    </source>
</reference>
<keyword evidence="3" id="KW-0732">Signal</keyword>
<protein>
    <recommendedName>
        <fullName evidence="4">Chemokine interleukin-8-like domain-containing protein</fullName>
    </recommendedName>
</protein>
<dbReference type="EMBL" id="RHFK02000007">
    <property type="protein sequence ID" value="TWW72679.1"/>
    <property type="molecule type" value="Genomic_DNA"/>
</dbReference>
<evidence type="ECO:0000256" key="1">
    <source>
        <dbReference type="ARBA" id="ARBA00022514"/>
    </source>
</evidence>
<dbReference type="GO" id="GO:0008009">
    <property type="term" value="F:chemokine activity"/>
    <property type="evidence" value="ECO:0007669"/>
    <property type="project" value="InterPro"/>
</dbReference>
<proteinExistence type="predicted"/>
<dbReference type="GO" id="GO:0006955">
    <property type="term" value="P:immune response"/>
    <property type="evidence" value="ECO:0007669"/>
    <property type="project" value="InterPro"/>
</dbReference>
<organism evidence="5 6">
    <name type="scientific">Takifugu flavidus</name>
    <name type="common">sansaifugu</name>
    <dbReference type="NCBI Taxonomy" id="433684"/>
    <lineage>
        <taxon>Eukaryota</taxon>
        <taxon>Metazoa</taxon>
        <taxon>Chordata</taxon>
        <taxon>Craniata</taxon>
        <taxon>Vertebrata</taxon>
        <taxon>Euteleostomi</taxon>
        <taxon>Actinopterygii</taxon>
        <taxon>Neopterygii</taxon>
        <taxon>Teleostei</taxon>
        <taxon>Neoteleostei</taxon>
        <taxon>Acanthomorphata</taxon>
        <taxon>Eupercaria</taxon>
        <taxon>Tetraodontiformes</taxon>
        <taxon>Tetradontoidea</taxon>
        <taxon>Tetraodontidae</taxon>
        <taxon>Takifugu</taxon>
    </lineage>
</organism>
<dbReference type="AlphaFoldDB" id="A0A5C6P1A1"/>
<evidence type="ECO:0000256" key="3">
    <source>
        <dbReference type="SAM" id="SignalP"/>
    </source>
</evidence>
<dbReference type="SUPFAM" id="SSF54117">
    <property type="entry name" value="Interleukin 8-like chemokines"/>
    <property type="match status" value="1"/>
</dbReference>
<gene>
    <name evidence="5" type="ORF">D4764_15G0000730</name>
</gene>
<dbReference type="Proteomes" id="UP000324091">
    <property type="component" value="Chromosome 15"/>
</dbReference>
<feature type="region of interest" description="Disordered" evidence="2">
    <location>
        <begin position="105"/>
        <end position="124"/>
    </location>
</feature>
<keyword evidence="6" id="KW-1185">Reference proteome</keyword>
<evidence type="ECO:0000313" key="6">
    <source>
        <dbReference type="Proteomes" id="UP000324091"/>
    </source>
</evidence>
<keyword evidence="1" id="KW-0202">Cytokine</keyword>
<accession>A0A5C6P1A1</accession>
<dbReference type="InterPro" id="IPR001811">
    <property type="entry name" value="Chemokine_IL8-like_dom"/>
</dbReference>
<dbReference type="InterPro" id="IPR036048">
    <property type="entry name" value="Interleukin_8-like_sf"/>
</dbReference>
<feature type="chain" id="PRO_5022967820" description="Chemokine interleukin-8-like domain-containing protein" evidence="3">
    <location>
        <begin position="27"/>
        <end position="153"/>
    </location>
</feature>
<sequence length="153" mass="17040">MLKTSTALVLGTTLLCFSQWMSDVAATPGLGADCPCPHRSNTKVKLSRVVDYSIQHEGICPVRVLMVHTVSGRILCSNPDTKWAEMVRFKVQMDRVTKELQENPLITAGPSGTITPTPAPTPETDRILTKERLKCLKKLQKKNRRGKKQRICP</sequence>
<name>A0A5C6P1A1_9TELE</name>
<feature type="compositionally biased region" description="Low complexity" evidence="2">
    <location>
        <begin position="106"/>
        <end position="116"/>
    </location>
</feature>
<dbReference type="Pfam" id="PF00048">
    <property type="entry name" value="IL8"/>
    <property type="match status" value="1"/>
</dbReference>
<evidence type="ECO:0000256" key="2">
    <source>
        <dbReference type="SAM" id="MobiDB-lite"/>
    </source>
</evidence>
<dbReference type="Gene3D" id="2.40.50.40">
    <property type="match status" value="1"/>
</dbReference>
<dbReference type="GO" id="GO:0005615">
    <property type="term" value="C:extracellular space"/>
    <property type="evidence" value="ECO:0007669"/>
    <property type="project" value="UniProtKB-KW"/>
</dbReference>
<feature type="domain" description="Chemokine interleukin-8-like" evidence="4">
    <location>
        <begin position="33"/>
        <end position="84"/>
    </location>
</feature>
<evidence type="ECO:0000313" key="5">
    <source>
        <dbReference type="EMBL" id="TWW72679.1"/>
    </source>
</evidence>
<evidence type="ECO:0000259" key="4">
    <source>
        <dbReference type="Pfam" id="PF00048"/>
    </source>
</evidence>